<dbReference type="Proteomes" id="UP001239111">
    <property type="component" value="Chromosome 3"/>
</dbReference>
<keyword evidence="2" id="KW-1185">Reference proteome</keyword>
<organism evidence="1 2">
    <name type="scientific">Eretmocerus hayati</name>
    <dbReference type="NCBI Taxonomy" id="131215"/>
    <lineage>
        <taxon>Eukaryota</taxon>
        <taxon>Metazoa</taxon>
        <taxon>Ecdysozoa</taxon>
        <taxon>Arthropoda</taxon>
        <taxon>Hexapoda</taxon>
        <taxon>Insecta</taxon>
        <taxon>Pterygota</taxon>
        <taxon>Neoptera</taxon>
        <taxon>Endopterygota</taxon>
        <taxon>Hymenoptera</taxon>
        <taxon>Apocrita</taxon>
        <taxon>Proctotrupomorpha</taxon>
        <taxon>Chalcidoidea</taxon>
        <taxon>Aphelinidae</taxon>
        <taxon>Aphelininae</taxon>
        <taxon>Eretmocerus</taxon>
    </lineage>
</organism>
<sequence length="201" mass="23208">MLELEADHTEQLVFLTKQSTQVLQDFCKLVVDYLQKGPNLKIYSAAAKKLQVESQVIRKCVEGLLNLLLECCKSKLEKDRFQESILSLGFSEEHEAILYKLYSVKRELFTKALSYFGLKLPEYLDMEWRFEAQIASRSMLKQVVPLVTLDFALKNDSSSDQIEHVALQTDPNNLLHLAQELELAVRQGHSRHIRRISKIID</sequence>
<accession>A0ACC2NI85</accession>
<dbReference type="EMBL" id="CM056743">
    <property type="protein sequence ID" value="KAJ8670618.1"/>
    <property type="molecule type" value="Genomic_DNA"/>
</dbReference>
<proteinExistence type="predicted"/>
<name>A0ACC2NI85_9HYME</name>
<evidence type="ECO:0000313" key="2">
    <source>
        <dbReference type="Proteomes" id="UP001239111"/>
    </source>
</evidence>
<evidence type="ECO:0000313" key="1">
    <source>
        <dbReference type="EMBL" id="KAJ8670618.1"/>
    </source>
</evidence>
<gene>
    <name evidence="1" type="ORF">QAD02_001877</name>
</gene>
<protein>
    <submittedName>
        <fullName evidence="1">Uncharacterized protein</fullName>
    </submittedName>
</protein>
<reference evidence="1" key="1">
    <citation type="submission" date="2023-04" db="EMBL/GenBank/DDBJ databases">
        <title>A chromosome-level genome assembly of the parasitoid wasp Eretmocerus hayati.</title>
        <authorList>
            <person name="Zhong Y."/>
            <person name="Liu S."/>
            <person name="Liu Y."/>
        </authorList>
    </citation>
    <scope>NUCLEOTIDE SEQUENCE</scope>
    <source>
        <strain evidence="1">ZJU_SS_LIU_2023</strain>
    </source>
</reference>
<comment type="caution">
    <text evidence="1">The sequence shown here is derived from an EMBL/GenBank/DDBJ whole genome shotgun (WGS) entry which is preliminary data.</text>
</comment>